<evidence type="ECO:0000256" key="1">
    <source>
        <dbReference type="ARBA" id="ARBA00001424"/>
    </source>
</evidence>
<dbReference type="GO" id="GO:0030145">
    <property type="term" value="F:manganese ion binding"/>
    <property type="evidence" value="ECO:0007669"/>
    <property type="project" value="InterPro"/>
</dbReference>
<protein>
    <recommendedName>
        <fullName evidence="4">Xaa-Pro aminopeptidase</fullName>
        <ecNumber evidence="4">3.4.11.9</ecNumber>
    </recommendedName>
</protein>
<comment type="similarity">
    <text evidence="3 10">Belongs to the peptidase M24B family.</text>
</comment>
<proteinExistence type="inferred from homology"/>
<dbReference type="Pfam" id="PF05195">
    <property type="entry name" value="AMP_N"/>
    <property type="match status" value="1"/>
</dbReference>
<dbReference type="SUPFAM" id="SSF53092">
    <property type="entry name" value="Creatinase/prolidase N-terminal domain"/>
    <property type="match status" value="1"/>
</dbReference>
<accession>E4RVH1</accession>
<dbReference type="InterPro" id="IPR000994">
    <property type="entry name" value="Pept_M24"/>
</dbReference>
<reference evidence="12 13" key="2">
    <citation type="journal article" date="2011" name="Stand. Genomic Sci.">
        <title>Complete genome sequence of Leadbetterella byssophila type strain (4M15).</title>
        <authorList>
            <person name="Abt B."/>
            <person name="Teshima H."/>
            <person name="Lucas S."/>
            <person name="Lapidus A."/>
            <person name="Del Rio T.G."/>
            <person name="Nolan M."/>
            <person name="Tice H."/>
            <person name="Cheng J.F."/>
            <person name="Pitluck S."/>
            <person name="Liolios K."/>
            <person name="Pagani I."/>
            <person name="Ivanova N."/>
            <person name="Mavromatis K."/>
            <person name="Pati A."/>
            <person name="Tapia R."/>
            <person name="Han C."/>
            <person name="Goodwin L."/>
            <person name="Chen A."/>
            <person name="Palaniappan K."/>
            <person name="Land M."/>
            <person name="Hauser L."/>
            <person name="Chang Y.J."/>
            <person name="Jeffries C.D."/>
            <person name="Rohde M."/>
            <person name="Goker M."/>
            <person name="Tindall B.J."/>
            <person name="Detter J.C."/>
            <person name="Woyke T."/>
            <person name="Bristow J."/>
            <person name="Eisen J.A."/>
            <person name="Markowitz V."/>
            <person name="Hugenholtz P."/>
            <person name="Klenk H.P."/>
            <person name="Kyrpides N.C."/>
        </authorList>
    </citation>
    <scope>NUCLEOTIDE SEQUENCE [LARGE SCALE GENOMIC DNA]</scope>
    <source>
        <strain evidence="13">DSM 17132 / JCM 16389 / KACC 11308 / NBRC 106382 / 4M15</strain>
    </source>
</reference>
<dbReference type="Proteomes" id="UP000007435">
    <property type="component" value="Chromosome"/>
</dbReference>
<dbReference type="InterPro" id="IPR052433">
    <property type="entry name" value="X-Pro_dipept-like"/>
</dbReference>
<dbReference type="InterPro" id="IPR036005">
    <property type="entry name" value="Creatinase/aminopeptidase-like"/>
</dbReference>
<keyword evidence="13" id="KW-1185">Reference proteome</keyword>
<evidence type="ECO:0000259" key="11">
    <source>
        <dbReference type="SMART" id="SM01011"/>
    </source>
</evidence>
<dbReference type="RefSeq" id="WP_013408084.1">
    <property type="nucleotide sequence ID" value="NC_014655.1"/>
</dbReference>
<keyword evidence="6 10" id="KW-0479">Metal-binding</keyword>
<dbReference type="SUPFAM" id="SSF55920">
    <property type="entry name" value="Creatinase/aminopeptidase"/>
    <property type="match status" value="1"/>
</dbReference>
<dbReference type="KEGG" id="lby:Lbys_1316"/>
<keyword evidence="8" id="KW-0482">Metalloprotease</keyword>
<dbReference type="SMART" id="SM01011">
    <property type="entry name" value="AMP_N"/>
    <property type="match status" value="1"/>
</dbReference>
<dbReference type="PROSITE" id="PS00491">
    <property type="entry name" value="PROLINE_PEPTIDASE"/>
    <property type="match status" value="1"/>
</dbReference>
<evidence type="ECO:0000256" key="3">
    <source>
        <dbReference type="ARBA" id="ARBA00008766"/>
    </source>
</evidence>
<comment type="catalytic activity">
    <reaction evidence="1">
        <text>Release of any N-terminal amino acid, including proline, that is linked to proline, even from a dipeptide or tripeptide.</text>
        <dbReference type="EC" id="3.4.11.9"/>
    </reaction>
</comment>
<dbReference type="Pfam" id="PF00557">
    <property type="entry name" value="Peptidase_M24"/>
    <property type="match status" value="1"/>
</dbReference>
<dbReference type="PANTHER" id="PTHR43226:SF4">
    <property type="entry name" value="XAA-PRO AMINOPEPTIDASE 3"/>
    <property type="match status" value="1"/>
</dbReference>
<comment type="cofactor">
    <cofactor evidence="2">
        <name>Mn(2+)</name>
        <dbReference type="ChEBI" id="CHEBI:29035"/>
    </cofactor>
</comment>
<organism evidence="12 13">
    <name type="scientific">Leadbetterella byssophila (strain DSM 17132 / JCM 16389 / KACC 11308 / NBRC 106382 / 4M15)</name>
    <dbReference type="NCBI Taxonomy" id="649349"/>
    <lineage>
        <taxon>Bacteria</taxon>
        <taxon>Pseudomonadati</taxon>
        <taxon>Bacteroidota</taxon>
        <taxon>Cytophagia</taxon>
        <taxon>Cytophagales</taxon>
        <taxon>Leadbetterellaceae</taxon>
        <taxon>Leadbetterella</taxon>
    </lineage>
</organism>
<dbReference type="PANTHER" id="PTHR43226">
    <property type="entry name" value="XAA-PRO AMINOPEPTIDASE 3"/>
    <property type="match status" value="1"/>
</dbReference>
<dbReference type="EC" id="3.4.11.9" evidence="4"/>
<evidence type="ECO:0000256" key="5">
    <source>
        <dbReference type="ARBA" id="ARBA00022670"/>
    </source>
</evidence>
<feature type="domain" description="Aminopeptidase P N-terminal" evidence="11">
    <location>
        <begin position="4"/>
        <end position="129"/>
    </location>
</feature>
<dbReference type="STRING" id="649349.Lbys_1316"/>
<dbReference type="HOGENOM" id="CLU_017266_1_2_10"/>
<dbReference type="InterPro" id="IPR001131">
    <property type="entry name" value="Peptidase_M24B_aminopep-P_CS"/>
</dbReference>
<dbReference type="OrthoDB" id="9806388at2"/>
<evidence type="ECO:0000256" key="6">
    <source>
        <dbReference type="ARBA" id="ARBA00022723"/>
    </source>
</evidence>
<dbReference type="GO" id="GO:0006508">
    <property type="term" value="P:proteolysis"/>
    <property type="evidence" value="ECO:0007669"/>
    <property type="project" value="UniProtKB-KW"/>
</dbReference>
<evidence type="ECO:0000256" key="8">
    <source>
        <dbReference type="ARBA" id="ARBA00023049"/>
    </source>
</evidence>
<evidence type="ECO:0000256" key="10">
    <source>
        <dbReference type="RuleBase" id="RU000590"/>
    </source>
</evidence>
<keyword evidence="9" id="KW-0464">Manganese</keyword>
<dbReference type="EMBL" id="CP002305">
    <property type="protein sequence ID" value="ADQ17035.1"/>
    <property type="molecule type" value="Genomic_DNA"/>
</dbReference>
<dbReference type="InterPro" id="IPR007865">
    <property type="entry name" value="Aminopep_P_N"/>
</dbReference>
<dbReference type="GO" id="GO:0070006">
    <property type="term" value="F:metalloaminopeptidase activity"/>
    <property type="evidence" value="ECO:0007669"/>
    <property type="project" value="InterPro"/>
</dbReference>
<name>E4RVH1_LEAB4</name>
<evidence type="ECO:0000256" key="7">
    <source>
        <dbReference type="ARBA" id="ARBA00022801"/>
    </source>
</evidence>
<keyword evidence="7" id="KW-0378">Hydrolase</keyword>
<dbReference type="CDD" id="cd01087">
    <property type="entry name" value="Prolidase"/>
    <property type="match status" value="1"/>
</dbReference>
<evidence type="ECO:0000313" key="13">
    <source>
        <dbReference type="Proteomes" id="UP000007435"/>
    </source>
</evidence>
<evidence type="ECO:0000313" key="12">
    <source>
        <dbReference type="EMBL" id="ADQ17035.1"/>
    </source>
</evidence>
<evidence type="ECO:0000256" key="4">
    <source>
        <dbReference type="ARBA" id="ARBA00012574"/>
    </source>
</evidence>
<reference key="1">
    <citation type="submission" date="2010-11" db="EMBL/GenBank/DDBJ databases">
        <title>The complete genome of Leadbetterella byssophila DSM 17132.</title>
        <authorList>
            <consortium name="US DOE Joint Genome Institute (JGI-PGF)"/>
            <person name="Lucas S."/>
            <person name="Copeland A."/>
            <person name="Lapidus A."/>
            <person name="Glavina del Rio T."/>
            <person name="Dalin E."/>
            <person name="Tice H."/>
            <person name="Bruce D."/>
            <person name="Goodwin L."/>
            <person name="Pitluck S."/>
            <person name="Kyrpides N."/>
            <person name="Mavromatis K."/>
            <person name="Ivanova N."/>
            <person name="Teshima H."/>
            <person name="Brettin T."/>
            <person name="Detter J.C."/>
            <person name="Han C."/>
            <person name="Tapia R."/>
            <person name="Land M."/>
            <person name="Hauser L."/>
            <person name="Markowitz V."/>
            <person name="Cheng J.-F."/>
            <person name="Hugenholtz P."/>
            <person name="Woyke T."/>
            <person name="Wu D."/>
            <person name="Tindall B."/>
            <person name="Pomrenke H.G."/>
            <person name="Brambilla E."/>
            <person name="Klenk H.-P."/>
            <person name="Eisen J.A."/>
        </authorList>
    </citation>
    <scope>NUCLEOTIDE SEQUENCE [LARGE SCALE GENOMIC DNA]</scope>
    <source>
        <strain>DSM 17132</strain>
    </source>
</reference>
<dbReference type="GO" id="GO:0005829">
    <property type="term" value="C:cytosol"/>
    <property type="evidence" value="ECO:0007669"/>
    <property type="project" value="TreeGrafter"/>
</dbReference>
<gene>
    <name evidence="12" type="ordered locus">Lbys_1316</name>
</gene>
<evidence type="ECO:0000256" key="9">
    <source>
        <dbReference type="ARBA" id="ARBA00023211"/>
    </source>
</evidence>
<dbReference type="AlphaFoldDB" id="E4RVH1"/>
<keyword evidence="5" id="KW-0645">Protease</keyword>
<dbReference type="InterPro" id="IPR029149">
    <property type="entry name" value="Creatin/AminoP/Spt16_N"/>
</dbReference>
<dbReference type="Gene3D" id="3.90.230.10">
    <property type="entry name" value="Creatinase/methionine aminopeptidase superfamily"/>
    <property type="match status" value="1"/>
</dbReference>
<evidence type="ECO:0000256" key="2">
    <source>
        <dbReference type="ARBA" id="ARBA00001936"/>
    </source>
</evidence>
<dbReference type="eggNOG" id="COG0006">
    <property type="taxonomic scope" value="Bacteria"/>
</dbReference>
<sequence length="449" mass="50151">MKLFSKDVYIRRRSQLREAVPQGQILIMGNNEAPMNYTANAYRFRQDSNFLYFFGINMPGLAGLIDGNKTIIFGHELTLDDIIWEGPVEPLSSFAEKVGVTEIHPLEDLPKFIKKDEVHYLPPYRGDRSIFLKETLGISQAPSVDLIKAVVAQRAIKSSEEIAEMSAAVNISGAMHVAAMKACKPGKMEYEIVAEILRTVKMQNAELSYPIILSVNGQTLHNHFHGNQMHAGQLMLNDSGAETEMYYAGDITRTYPVSGKFTTQQKDIYEIVLKMEVDSIEAMKPGVSYRDIHLHANRILIEGLKGLGLLQGDVDTMVSEGVGGMFMPHGLGHAIGLDVHDMEDLGEQYVGYKEGLERSTQLGLKSLRFAKELETGNVLTVEPGCYFIPELISKYKEEGKFKEFVNYSRLESYLQFGGVRIEDNVLVTENGHQILGNPIPKTVAEIENI</sequence>